<organism evidence="3">
    <name type="scientific">Candidatus Kentrum sp. DK</name>
    <dbReference type="NCBI Taxonomy" id="2126562"/>
    <lineage>
        <taxon>Bacteria</taxon>
        <taxon>Pseudomonadati</taxon>
        <taxon>Pseudomonadota</taxon>
        <taxon>Gammaproteobacteria</taxon>
        <taxon>Candidatus Kentrum</taxon>
    </lineage>
</organism>
<accession>A0A450RV55</accession>
<dbReference type="GO" id="GO:0046914">
    <property type="term" value="F:transition metal ion binding"/>
    <property type="evidence" value="ECO:0007669"/>
    <property type="project" value="InterPro"/>
</dbReference>
<dbReference type="InterPro" id="IPR052713">
    <property type="entry name" value="FeoA"/>
</dbReference>
<dbReference type="Gene3D" id="2.30.30.90">
    <property type="match status" value="1"/>
</dbReference>
<sequence>MSGNLGEMNIGEEGRVVGYEKDAKSYRKRLMAMGLTPKTAFRIVRRAPLGDPLEISVRGYSLSLRRDEATAILVEKV</sequence>
<dbReference type="InterPro" id="IPR008988">
    <property type="entry name" value="Transcriptional_repressor_C"/>
</dbReference>
<gene>
    <name evidence="3" type="ORF">BECKDK2373B_GA0170837_100457</name>
    <name evidence="4" type="ORF">BECKDK2373C_GA0170839_105716</name>
</gene>
<dbReference type="InterPro" id="IPR038157">
    <property type="entry name" value="FeoA_core_dom"/>
</dbReference>
<dbReference type="EMBL" id="CAADEX010000004">
    <property type="protein sequence ID" value="VFJ43076.1"/>
    <property type="molecule type" value="Genomic_DNA"/>
</dbReference>
<protein>
    <submittedName>
        <fullName evidence="3">Ferrous iron transport protein A</fullName>
    </submittedName>
</protein>
<evidence type="ECO:0000256" key="1">
    <source>
        <dbReference type="ARBA" id="ARBA00023004"/>
    </source>
</evidence>
<dbReference type="EMBL" id="CAADEY010000057">
    <property type="protein sequence ID" value="VFJ57064.1"/>
    <property type="molecule type" value="Genomic_DNA"/>
</dbReference>
<dbReference type="Pfam" id="PF04023">
    <property type="entry name" value="FeoA"/>
    <property type="match status" value="1"/>
</dbReference>
<reference evidence="3" key="1">
    <citation type="submission" date="2019-02" db="EMBL/GenBank/DDBJ databases">
        <authorList>
            <person name="Gruber-Vodicka R. H."/>
            <person name="Seah K. B. B."/>
        </authorList>
    </citation>
    <scope>NUCLEOTIDE SEQUENCE</scope>
    <source>
        <strain evidence="4">BECK_DK161</strain>
        <strain evidence="3">BECK_DK47</strain>
    </source>
</reference>
<dbReference type="PANTHER" id="PTHR42954:SF2">
    <property type="entry name" value="FE(2+) TRANSPORT PROTEIN A"/>
    <property type="match status" value="1"/>
</dbReference>
<dbReference type="InterPro" id="IPR007167">
    <property type="entry name" value="Fe-transptr_FeoA-like"/>
</dbReference>
<dbReference type="AlphaFoldDB" id="A0A450RV55"/>
<dbReference type="SUPFAM" id="SSF50037">
    <property type="entry name" value="C-terminal domain of transcriptional repressors"/>
    <property type="match status" value="1"/>
</dbReference>
<proteinExistence type="predicted"/>
<dbReference type="PANTHER" id="PTHR42954">
    <property type="entry name" value="FE(2+) TRANSPORT PROTEIN A"/>
    <property type="match status" value="1"/>
</dbReference>
<evidence type="ECO:0000313" key="4">
    <source>
        <dbReference type="EMBL" id="VFJ57064.1"/>
    </source>
</evidence>
<evidence type="ECO:0000259" key="2">
    <source>
        <dbReference type="SMART" id="SM00899"/>
    </source>
</evidence>
<dbReference type="SMART" id="SM00899">
    <property type="entry name" value="FeoA"/>
    <property type="match status" value="1"/>
</dbReference>
<feature type="domain" description="Ferrous iron transporter FeoA-like" evidence="2">
    <location>
        <begin position="3"/>
        <end position="76"/>
    </location>
</feature>
<keyword evidence="1" id="KW-0408">Iron</keyword>
<evidence type="ECO:0000313" key="3">
    <source>
        <dbReference type="EMBL" id="VFJ43076.1"/>
    </source>
</evidence>
<name>A0A450RV55_9GAMM</name>